<evidence type="ECO:0000313" key="2">
    <source>
        <dbReference type="Proteomes" id="UP000275012"/>
    </source>
</evidence>
<keyword evidence="2" id="KW-1185">Reference proteome</keyword>
<dbReference type="Proteomes" id="UP000275012">
    <property type="component" value="Unassembled WGS sequence"/>
</dbReference>
<accession>A0A3M2HJ34</accession>
<proteinExistence type="predicted"/>
<protein>
    <submittedName>
        <fullName evidence="1">Uncharacterized protein</fullName>
    </submittedName>
</protein>
<dbReference type="AlphaFoldDB" id="A0A3M2HJ34"/>
<comment type="caution">
    <text evidence="1">The sequence shown here is derived from an EMBL/GenBank/DDBJ whole genome shotgun (WGS) entry which is preliminary data.</text>
</comment>
<feature type="non-terminal residue" evidence="1">
    <location>
        <position position="98"/>
    </location>
</feature>
<gene>
    <name evidence="1" type="ORF">EBB59_13110</name>
</gene>
<organism evidence="1 2">
    <name type="scientific">Solilutibacter pythonis</name>
    <dbReference type="NCBI Taxonomy" id="2483112"/>
    <lineage>
        <taxon>Bacteria</taxon>
        <taxon>Pseudomonadati</taxon>
        <taxon>Pseudomonadota</taxon>
        <taxon>Gammaproteobacteria</taxon>
        <taxon>Lysobacterales</taxon>
        <taxon>Lysobacteraceae</taxon>
        <taxon>Solilutibacter</taxon>
    </lineage>
</organism>
<evidence type="ECO:0000313" key="1">
    <source>
        <dbReference type="EMBL" id="RMH87379.1"/>
    </source>
</evidence>
<dbReference type="EMBL" id="RFLY01000042">
    <property type="protein sequence ID" value="RMH87379.1"/>
    <property type="molecule type" value="Genomic_DNA"/>
</dbReference>
<reference evidence="1 2" key="1">
    <citation type="submission" date="2018-10" db="EMBL/GenBank/DDBJ databases">
        <title>Proposal of Lysobacter pythonis sp. nov. isolated from royal pythons (Python regius).</title>
        <authorList>
            <person name="Hans-Juergen B."/>
            <person name="Huptas C."/>
            <person name="Sandra B."/>
            <person name="Igor L."/>
            <person name="Joachim S."/>
            <person name="Siegfried S."/>
            <person name="Mareike W."/>
            <person name="Peter K."/>
        </authorList>
    </citation>
    <scope>NUCLEOTIDE SEQUENCE [LARGE SCALE GENOMIC DNA]</scope>
    <source>
        <strain evidence="1 2">4284/11</strain>
    </source>
</reference>
<sequence>MGSTHLRGCLRDRLRCRVLRQAQAVGLVLCLSGGLALPGRWPCDAQFGGVRGGGVDERPLRPDVLPRLLDVGIGGEGGDADDAIVIAAQMGDGAVDVV</sequence>
<name>A0A3M2HJ34_9GAMM</name>